<proteinExistence type="predicted"/>
<dbReference type="EMBL" id="FMYG01000003">
    <property type="protein sequence ID" value="SDC04022.1"/>
    <property type="molecule type" value="Genomic_DNA"/>
</dbReference>
<dbReference type="STRING" id="993073.AS029_06045"/>
<dbReference type="Proteomes" id="UP000183203">
    <property type="component" value="Unassembled WGS sequence"/>
</dbReference>
<evidence type="ECO:0000313" key="1">
    <source>
        <dbReference type="EMBL" id="SDC04022.1"/>
    </source>
</evidence>
<dbReference type="OrthoDB" id="4202952at2"/>
<name>A0A1G6IBV8_9MICO</name>
<protein>
    <submittedName>
        <fullName evidence="1">Uncharacterized protein</fullName>
    </submittedName>
</protein>
<organism evidence="1 2">
    <name type="scientific">Microbacterium enclense</name>
    <dbReference type="NCBI Taxonomy" id="993073"/>
    <lineage>
        <taxon>Bacteria</taxon>
        <taxon>Bacillati</taxon>
        <taxon>Actinomycetota</taxon>
        <taxon>Actinomycetes</taxon>
        <taxon>Micrococcales</taxon>
        <taxon>Microbacteriaceae</taxon>
        <taxon>Microbacterium</taxon>
    </lineage>
</organism>
<reference evidence="1 2" key="1">
    <citation type="submission" date="2016-09" db="EMBL/GenBank/DDBJ databases">
        <authorList>
            <person name="Capua I."/>
            <person name="De Benedictis P."/>
            <person name="Joannis T."/>
            <person name="Lombin L.H."/>
            <person name="Cattoli G."/>
        </authorList>
    </citation>
    <scope>NUCLEOTIDE SEQUENCE [LARGE SCALE GENOMIC DNA]</scope>
    <source>
        <strain evidence="1 2">NIO-1002</strain>
    </source>
</reference>
<accession>A0A1G6IBV8</accession>
<evidence type="ECO:0000313" key="2">
    <source>
        <dbReference type="Proteomes" id="UP000183203"/>
    </source>
</evidence>
<gene>
    <name evidence="1" type="ORF">SAMN05216418_1465</name>
</gene>
<dbReference type="AlphaFoldDB" id="A0A1G6IBV8"/>
<dbReference type="RefSeq" id="WP_058231710.1">
    <property type="nucleotide sequence ID" value="NZ_FMYG01000003.1"/>
</dbReference>
<sequence length="560" mass="60923">MTINWEREPGERIEDFAAAYLLLRAGVGNQIRPSRGDGGIDVQIPTAEGWEIYQVKRFARNLQHSEKRQIEESWLRFKQSAPLNRVRSWKLVLPLEPTRENLSWLAELTDGVEFETSWIGRAQMDGWAAENPRLAEYFFGDGGQKWHELMALAFSGGRPLEDTEGEPLLASIQERASSLSKALDEVDPFYRYEIEMRTGNLADISQEESLRSASRPGIVESVLEQIDDDHYRVTHIIARSPASATLRPITGTFNMTASTDEERSALEMFFHYGAPLEDGKATVVASSGPPGSGLPVGQTAMSWTMFPSEDDDLPPLELRLIRDGVTELAVPVTSSVGSAGIAGPGRWLQVQAGPSVSVKFFYGAPGRSDSIKLSTDMAPGADPALVLPGLELVAALPGASLEVGVRGGPALAGGFEFGPNEVSADAAHTAPLVAALNSIQRFTTTRVRIPAAAELLRAEVHALLFTARLLEGETVEGTFSAVDVTEGADYFESWDERPRSLTMVQPIMVELDGVAWELAAQSRRIFISVQLDRADGRLTLRPGESNRVSISAGRPGDVPS</sequence>